<dbReference type="GeneID" id="54489339"/>
<name>A0A6A6W4W6_9PEZI</name>
<dbReference type="Pfam" id="PF24808">
    <property type="entry name" value="DUF7707"/>
    <property type="match status" value="1"/>
</dbReference>
<feature type="signal peptide" evidence="2">
    <location>
        <begin position="1"/>
        <end position="19"/>
    </location>
</feature>
<evidence type="ECO:0000259" key="3">
    <source>
        <dbReference type="Pfam" id="PF24808"/>
    </source>
</evidence>
<feature type="chain" id="PRO_5025350042" description="DUF7707 domain-containing protein" evidence="2">
    <location>
        <begin position="20"/>
        <end position="199"/>
    </location>
</feature>
<feature type="compositionally biased region" description="Low complexity" evidence="1">
    <location>
        <begin position="157"/>
        <end position="168"/>
    </location>
</feature>
<gene>
    <name evidence="4" type="ORF">EJ05DRAFT_511943</name>
</gene>
<feature type="compositionally biased region" description="Polar residues" evidence="1">
    <location>
        <begin position="136"/>
        <end position="156"/>
    </location>
</feature>
<dbReference type="Proteomes" id="UP000799437">
    <property type="component" value="Unassembled WGS sequence"/>
</dbReference>
<evidence type="ECO:0000256" key="1">
    <source>
        <dbReference type="SAM" id="MobiDB-lite"/>
    </source>
</evidence>
<evidence type="ECO:0000313" key="5">
    <source>
        <dbReference type="Proteomes" id="UP000799437"/>
    </source>
</evidence>
<organism evidence="4 5">
    <name type="scientific">Pseudovirgaria hyperparasitica</name>
    <dbReference type="NCBI Taxonomy" id="470096"/>
    <lineage>
        <taxon>Eukaryota</taxon>
        <taxon>Fungi</taxon>
        <taxon>Dikarya</taxon>
        <taxon>Ascomycota</taxon>
        <taxon>Pezizomycotina</taxon>
        <taxon>Dothideomycetes</taxon>
        <taxon>Dothideomycetes incertae sedis</taxon>
        <taxon>Acrospermales</taxon>
        <taxon>Acrospermaceae</taxon>
        <taxon>Pseudovirgaria</taxon>
    </lineage>
</organism>
<sequence>MVSSLVLLLTTALAGMVSAQASSNITINPNSVNETLKTNWCTAEKNTCRSLCGGPGETASNDCMTSNLNYTCSCTNGTDPDVSQYSESLPAYICREYVIQCVAAVSDGDRDAIYQCRQVEGTCGQLNASDPADGGSNPQASGSDSTPSATASSGDNAPSASNTGAPASATSGGAAAALGASYGTPAIAAGMLALFGLVL</sequence>
<protein>
    <recommendedName>
        <fullName evidence="3">DUF7707 domain-containing protein</fullName>
    </recommendedName>
</protein>
<keyword evidence="2" id="KW-0732">Signal</keyword>
<dbReference type="AlphaFoldDB" id="A0A6A6W4W6"/>
<evidence type="ECO:0000256" key="2">
    <source>
        <dbReference type="SAM" id="SignalP"/>
    </source>
</evidence>
<dbReference type="RefSeq" id="XP_033599670.1">
    <property type="nucleotide sequence ID" value="XM_033748285.1"/>
</dbReference>
<dbReference type="EMBL" id="ML996574">
    <property type="protein sequence ID" value="KAF2757219.1"/>
    <property type="molecule type" value="Genomic_DNA"/>
</dbReference>
<keyword evidence="5" id="KW-1185">Reference proteome</keyword>
<accession>A0A6A6W4W6</accession>
<dbReference type="InterPro" id="IPR056124">
    <property type="entry name" value="DUF7707"/>
</dbReference>
<proteinExistence type="predicted"/>
<dbReference type="PANTHER" id="PTHR38118">
    <property type="entry name" value="ANCHORED CELL WALL PROTEIN 11-RELATED"/>
    <property type="match status" value="1"/>
</dbReference>
<feature type="region of interest" description="Disordered" evidence="1">
    <location>
        <begin position="127"/>
        <end position="168"/>
    </location>
</feature>
<feature type="domain" description="DUF7707" evidence="3">
    <location>
        <begin position="26"/>
        <end position="127"/>
    </location>
</feature>
<evidence type="ECO:0000313" key="4">
    <source>
        <dbReference type="EMBL" id="KAF2757219.1"/>
    </source>
</evidence>
<reference evidence="4" key="1">
    <citation type="journal article" date="2020" name="Stud. Mycol.">
        <title>101 Dothideomycetes genomes: a test case for predicting lifestyles and emergence of pathogens.</title>
        <authorList>
            <person name="Haridas S."/>
            <person name="Albert R."/>
            <person name="Binder M."/>
            <person name="Bloem J."/>
            <person name="Labutti K."/>
            <person name="Salamov A."/>
            <person name="Andreopoulos B."/>
            <person name="Baker S."/>
            <person name="Barry K."/>
            <person name="Bills G."/>
            <person name="Bluhm B."/>
            <person name="Cannon C."/>
            <person name="Castanera R."/>
            <person name="Culley D."/>
            <person name="Daum C."/>
            <person name="Ezra D."/>
            <person name="Gonzalez J."/>
            <person name="Henrissat B."/>
            <person name="Kuo A."/>
            <person name="Liang C."/>
            <person name="Lipzen A."/>
            <person name="Lutzoni F."/>
            <person name="Magnuson J."/>
            <person name="Mondo S."/>
            <person name="Nolan M."/>
            <person name="Ohm R."/>
            <person name="Pangilinan J."/>
            <person name="Park H.-J."/>
            <person name="Ramirez L."/>
            <person name="Alfaro M."/>
            <person name="Sun H."/>
            <person name="Tritt A."/>
            <person name="Yoshinaga Y."/>
            <person name="Zwiers L.-H."/>
            <person name="Turgeon B."/>
            <person name="Goodwin S."/>
            <person name="Spatafora J."/>
            <person name="Crous P."/>
            <person name="Grigoriev I."/>
        </authorList>
    </citation>
    <scope>NUCLEOTIDE SEQUENCE</scope>
    <source>
        <strain evidence="4">CBS 121739</strain>
    </source>
</reference>
<dbReference type="OrthoDB" id="2121879at2759"/>
<dbReference type="PANTHER" id="PTHR38118:SF2">
    <property type="entry name" value="CDP-ALCOHOL PHOSPHATIDYLTRANSFERASE PROTEIN"/>
    <property type="match status" value="1"/>
</dbReference>